<dbReference type="GO" id="GO:0003677">
    <property type="term" value="F:DNA binding"/>
    <property type="evidence" value="ECO:0007669"/>
    <property type="project" value="UniProtKB-KW"/>
</dbReference>
<organism evidence="5 6">
    <name type="scientific">Plesiocystis pacifica SIR-1</name>
    <dbReference type="NCBI Taxonomy" id="391625"/>
    <lineage>
        <taxon>Bacteria</taxon>
        <taxon>Pseudomonadati</taxon>
        <taxon>Myxococcota</taxon>
        <taxon>Polyangia</taxon>
        <taxon>Nannocystales</taxon>
        <taxon>Nannocystaceae</taxon>
        <taxon>Plesiocystis</taxon>
    </lineage>
</organism>
<evidence type="ECO:0000256" key="1">
    <source>
        <dbReference type="ARBA" id="ARBA00023015"/>
    </source>
</evidence>
<keyword evidence="3" id="KW-0804">Transcription</keyword>
<evidence type="ECO:0000313" key="6">
    <source>
        <dbReference type="Proteomes" id="UP000005801"/>
    </source>
</evidence>
<accession>A6GIW2</accession>
<proteinExistence type="predicted"/>
<dbReference type="PANTHER" id="PTHR33204">
    <property type="entry name" value="TRANSCRIPTIONAL REGULATOR, MARR FAMILY"/>
    <property type="match status" value="1"/>
</dbReference>
<feature type="domain" description="HTH hxlR-type" evidence="4">
    <location>
        <begin position="1"/>
        <end position="89"/>
    </location>
</feature>
<dbReference type="Pfam" id="PF01638">
    <property type="entry name" value="HxlR"/>
    <property type="match status" value="1"/>
</dbReference>
<dbReference type="eggNOG" id="COG1733">
    <property type="taxonomic scope" value="Bacteria"/>
</dbReference>
<dbReference type="Gene3D" id="1.10.10.10">
    <property type="entry name" value="Winged helix-like DNA-binding domain superfamily/Winged helix DNA-binding domain"/>
    <property type="match status" value="1"/>
</dbReference>
<evidence type="ECO:0000313" key="5">
    <source>
        <dbReference type="EMBL" id="EDM74197.1"/>
    </source>
</evidence>
<keyword evidence="6" id="KW-1185">Reference proteome</keyword>
<dbReference type="InterPro" id="IPR036388">
    <property type="entry name" value="WH-like_DNA-bd_sf"/>
</dbReference>
<comment type="caution">
    <text evidence="5">The sequence shown here is derived from an EMBL/GenBank/DDBJ whole genome shotgun (WGS) entry which is preliminary data.</text>
</comment>
<dbReference type="STRING" id="391625.PPSIR1_17605"/>
<evidence type="ECO:0000256" key="3">
    <source>
        <dbReference type="ARBA" id="ARBA00023163"/>
    </source>
</evidence>
<dbReference type="Proteomes" id="UP000005801">
    <property type="component" value="Unassembled WGS sequence"/>
</dbReference>
<dbReference type="EMBL" id="ABCS01000144">
    <property type="protein sequence ID" value="EDM74197.1"/>
    <property type="molecule type" value="Genomic_DNA"/>
</dbReference>
<evidence type="ECO:0000256" key="2">
    <source>
        <dbReference type="ARBA" id="ARBA00023125"/>
    </source>
</evidence>
<name>A6GIW2_9BACT</name>
<dbReference type="SUPFAM" id="SSF46785">
    <property type="entry name" value="Winged helix' DNA-binding domain"/>
    <property type="match status" value="1"/>
</dbReference>
<keyword evidence="2" id="KW-0238">DNA-binding</keyword>
<reference evidence="5 6" key="1">
    <citation type="submission" date="2007-06" db="EMBL/GenBank/DDBJ databases">
        <authorList>
            <person name="Shimkets L."/>
            <person name="Ferriera S."/>
            <person name="Johnson J."/>
            <person name="Kravitz S."/>
            <person name="Beeson K."/>
            <person name="Sutton G."/>
            <person name="Rogers Y.-H."/>
            <person name="Friedman R."/>
            <person name="Frazier M."/>
            <person name="Venter J.C."/>
        </authorList>
    </citation>
    <scope>NUCLEOTIDE SEQUENCE [LARGE SCALE GENOMIC DNA]</scope>
    <source>
        <strain evidence="5 6">SIR-1</strain>
    </source>
</reference>
<sequence length="96" mass="10635">MALFDLLGRTWAMGIVWQLADGPQTFRGLQGRCDQVSASLLNRRLKELRDTGLVGRSEGGYVLTELGEELAALLKPMGSWSQRWAEALRESEDSPA</sequence>
<evidence type="ECO:0000259" key="4">
    <source>
        <dbReference type="PROSITE" id="PS51118"/>
    </source>
</evidence>
<dbReference type="PROSITE" id="PS51118">
    <property type="entry name" value="HTH_HXLR"/>
    <property type="match status" value="1"/>
</dbReference>
<keyword evidence="1" id="KW-0805">Transcription regulation</keyword>
<dbReference type="PANTHER" id="PTHR33204:SF37">
    <property type="entry name" value="HTH-TYPE TRANSCRIPTIONAL REGULATOR YODB"/>
    <property type="match status" value="1"/>
</dbReference>
<gene>
    <name evidence="5" type="ORF">PPSIR1_17605</name>
</gene>
<protein>
    <submittedName>
        <fullName evidence="5">Putative transcriptional regulator</fullName>
    </submittedName>
</protein>
<dbReference type="AlphaFoldDB" id="A6GIW2"/>
<dbReference type="InterPro" id="IPR002577">
    <property type="entry name" value="HTH_HxlR"/>
</dbReference>
<dbReference type="InterPro" id="IPR036390">
    <property type="entry name" value="WH_DNA-bd_sf"/>
</dbReference>